<evidence type="ECO:0000256" key="1">
    <source>
        <dbReference type="SAM" id="MobiDB-lite"/>
    </source>
</evidence>
<reference evidence="3 4" key="1">
    <citation type="submission" date="2023-01" db="EMBL/GenBank/DDBJ databases">
        <authorList>
            <person name="Kreplak J."/>
        </authorList>
    </citation>
    <scope>NUCLEOTIDE SEQUENCE [LARGE SCALE GENOMIC DNA]</scope>
</reference>
<gene>
    <name evidence="3" type="ORF">VFH_III151200</name>
</gene>
<proteinExistence type="predicted"/>
<keyword evidence="4" id="KW-1185">Reference proteome</keyword>
<evidence type="ECO:0000313" key="4">
    <source>
        <dbReference type="Proteomes" id="UP001157006"/>
    </source>
</evidence>
<protein>
    <submittedName>
        <fullName evidence="3">Uncharacterized protein</fullName>
    </submittedName>
</protein>
<feature type="region of interest" description="Disordered" evidence="1">
    <location>
        <begin position="1"/>
        <end position="22"/>
    </location>
</feature>
<evidence type="ECO:0000313" key="3">
    <source>
        <dbReference type="EMBL" id="CAI8604808.1"/>
    </source>
</evidence>
<dbReference type="EMBL" id="OX451738">
    <property type="protein sequence ID" value="CAI8604808.1"/>
    <property type="molecule type" value="Genomic_DNA"/>
</dbReference>
<feature type="compositionally biased region" description="Polar residues" evidence="1">
    <location>
        <begin position="7"/>
        <end position="21"/>
    </location>
</feature>
<keyword evidence="2" id="KW-0812">Transmembrane</keyword>
<name>A0AAV1A530_VICFA</name>
<feature type="transmembrane region" description="Helical" evidence="2">
    <location>
        <begin position="55"/>
        <end position="77"/>
    </location>
</feature>
<organism evidence="3 4">
    <name type="scientific">Vicia faba</name>
    <name type="common">Broad bean</name>
    <name type="synonym">Faba vulgaris</name>
    <dbReference type="NCBI Taxonomy" id="3906"/>
    <lineage>
        <taxon>Eukaryota</taxon>
        <taxon>Viridiplantae</taxon>
        <taxon>Streptophyta</taxon>
        <taxon>Embryophyta</taxon>
        <taxon>Tracheophyta</taxon>
        <taxon>Spermatophyta</taxon>
        <taxon>Magnoliopsida</taxon>
        <taxon>eudicotyledons</taxon>
        <taxon>Gunneridae</taxon>
        <taxon>Pentapetalae</taxon>
        <taxon>rosids</taxon>
        <taxon>fabids</taxon>
        <taxon>Fabales</taxon>
        <taxon>Fabaceae</taxon>
        <taxon>Papilionoideae</taxon>
        <taxon>50 kb inversion clade</taxon>
        <taxon>NPAAA clade</taxon>
        <taxon>Hologalegina</taxon>
        <taxon>IRL clade</taxon>
        <taxon>Fabeae</taxon>
        <taxon>Vicia</taxon>
    </lineage>
</organism>
<sequence length="136" mass="15578">MRCSHCQPKSSPSFHQYSSPNVKKEPKGHLALYSMKAIQTCTQAYVPQCALLSRFPLFLLFLLSFLRSFNCTLIFFLQATKDKSLVVVGLPTVEIPHIVTTRCLQVSIVFNEFSYLVYEKKRSFDIINFEVSAVNF</sequence>
<keyword evidence="2" id="KW-1133">Transmembrane helix</keyword>
<evidence type="ECO:0000256" key="2">
    <source>
        <dbReference type="SAM" id="Phobius"/>
    </source>
</evidence>
<dbReference type="AlphaFoldDB" id="A0AAV1A530"/>
<accession>A0AAV1A530</accession>
<dbReference type="Proteomes" id="UP001157006">
    <property type="component" value="Chromosome 3"/>
</dbReference>
<keyword evidence="2" id="KW-0472">Membrane</keyword>